<dbReference type="AlphaFoldDB" id="A0A1Z2L3Q2"/>
<sequence length="212" mass="21252">MTKPRLRALALALAVTSLAASAAFAPQAAGAARAPAGTPVTLCLTDASAAALSAARIGLEAVPPSTLVTENGHACVRTTVETGRINPGSSSGTGAAGEGGFAFRRGQRRAAFENLAASVMSDKIMITSAVHRGRRIDVLASPTARLKLYLTKVSAEDIPMNLTPAGAEALAAAFTTGPLPAGGRLFTGSTGFDVLEQTTGLLGGLGQRLGLG</sequence>
<accession>A0A1Z2L3Q2</accession>
<keyword evidence="1" id="KW-0732">Signal</keyword>
<protein>
    <submittedName>
        <fullName evidence="2">Uncharacterized protein</fullName>
    </submittedName>
</protein>
<dbReference type="KEGG" id="salj:SMD11_3295"/>
<evidence type="ECO:0000313" key="2">
    <source>
        <dbReference type="EMBL" id="ARZ68932.1"/>
    </source>
</evidence>
<dbReference type="Proteomes" id="UP000195755">
    <property type="component" value="Chromosome"/>
</dbReference>
<organism evidence="2 3">
    <name type="scientific">Streptomyces albireticuli</name>
    <dbReference type="NCBI Taxonomy" id="1940"/>
    <lineage>
        <taxon>Bacteria</taxon>
        <taxon>Bacillati</taxon>
        <taxon>Actinomycetota</taxon>
        <taxon>Actinomycetes</taxon>
        <taxon>Kitasatosporales</taxon>
        <taxon>Streptomycetaceae</taxon>
        <taxon>Streptomyces</taxon>
    </lineage>
</organism>
<evidence type="ECO:0000313" key="3">
    <source>
        <dbReference type="Proteomes" id="UP000195755"/>
    </source>
</evidence>
<name>A0A1Z2L3Q2_9ACTN</name>
<feature type="chain" id="PRO_5038480213" evidence="1">
    <location>
        <begin position="23"/>
        <end position="212"/>
    </location>
</feature>
<dbReference type="EMBL" id="CP021744">
    <property type="protein sequence ID" value="ARZ68932.1"/>
    <property type="molecule type" value="Genomic_DNA"/>
</dbReference>
<dbReference type="OrthoDB" id="4316751at2"/>
<evidence type="ECO:0000256" key="1">
    <source>
        <dbReference type="SAM" id="SignalP"/>
    </source>
</evidence>
<feature type="signal peptide" evidence="1">
    <location>
        <begin position="1"/>
        <end position="22"/>
    </location>
</feature>
<gene>
    <name evidence="2" type="ORF">SMD11_3295</name>
</gene>
<dbReference type="RefSeq" id="WP_087927125.1">
    <property type="nucleotide sequence ID" value="NZ_CP021744.1"/>
</dbReference>
<proteinExistence type="predicted"/>
<reference evidence="2 3" key="1">
    <citation type="submission" date="2017-06" db="EMBL/GenBank/DDBJ databases">
        <title>Streptomyces albireticuli Genome sequencing and assembly.</title>
        <authorList>
            <person name="Wang Y."/>
            <person name="Du B."/>
            <person name="Ding Y."/>
            <person name="Liu H."/>
            <person name="Hou Q."/>
            <person name="Liu K."/>
            <person name="Yao L."/>
            <person name="Wang C."/>
        </authorList>
    </citation>
    <scope>NUCLEOTIDE SEQUENCE [LARGE SCALE GENOMIC DNA]</scope>
    <source>
        <strain evidence="2 3">MDJK11</strain>
    </source>
</reference>